<dbReference type="EMBL" id="CM056819">
    <property type="protein sequence ID" value="KAJ8624596.1"/>
    <property type="molecule type" value="Genomic_DNA"/>
</dbReference>
<dbReference type="Proteomes" id="UP001234297">
    <property type="component" value="Chromosome 11"/>
</dbReference>
<keyword evidence="2" id="KW-1185">Reference proteome</keyword>
<organism evidence="1 2">
    <name type="scientific">Persea americana</name>
    <name type="common">Avocado</name>
    <dbReference type="NCBI Taxonomy" id="3435"/>
    <lineage>
        <taxon>Eukaryota</taxon>
        <taxon>Viridiplantae</taxon>
        <taxon>Streptophyta</taxon>
        <taxon>Embryophyta</taxon>
        <taxon>Tracheophyta</taxon>
        <taxon>Spermatophyta</taxon>
        <taxon>Magnoliopsida</taxon>
        <taxon>Magnoliidae</taxon>
        <taxon>Laurales</taxon>
        <taxon>Lauraceae</taxon>
        <taxon>Persea</taxon>
    </lineage>
</organism>
<gene>
    <name evidence="1" type="ORF">MRB53_033126</name>
</gene>
<protein>
    <submittedName>
        <fullName evidence="1">Uncharacterized protein</fullName>
    </submittedName>
</protein>
<comment type="caution">
    <text evidence="1">The sequence shown here is derived from an EMBL/GenBank/DDBJ whole genome shotgun (WGS) entry which is preliminary data.</text>
</comment>
<accession>A0ACC2KTL7</accession>
<sequence>MTSPDTTRIRAKYHLRTLLLLSQLKTTALIVVVIIYGASPSGFACPNPTYLLSRIFLLLLTQAPSFEGVVVVGFIGRSFTQVSHLINRIIDANVFGSGNLDRNLPPHLDDEEKRSWFRMHRISYYYLEEKGIVFLQLSSPQCPLMPSSASVVKPRLDSIIDEHDSEDLRGMLLMFSVCHVIIQLIEGSRFDTQILKKFRMLQAAKNTMAPFIKSHIAPTLNLKVASSQQTLQMTASDGSSSRGGSIMSRHSSPISLMSGLGSYPSLFPGQCTPVILFVFLDDFLDGPVPVSHVEDLPDVSQSSNLSGILRPSVPPMKASSSIVMLARPISKTEGSFRKKLQSSLEAQIRFLIKKCRTLAGVEASHSGPRGVVNVSSSPLFSLDASRAVTLLDKSTNHKAESLDAIMGIVEEILNQNVASNVLLLENHYQNSHKEDIQSIKEFIYRQSDSMRGRGGLATSANGGSAAGVGMVAAAAAAAAASAASGKSFSAPPELPTMDNWLSCTQFILDILLFAKHGFVDESGISRKLSHRRNATSVPSIGISPAGADAVQAAISCLESGRGLNMKFSTSWCHRALSAAKEVYLKDLPACYPTSQHEAQLVKALQSFKSMAKGPALQMFIQKLEDECTSIWKSGRQLCDAVSLTGKPCVHQRHNVESSHLTSETDVKAHSSGYVFLHACACGRSRQLRDDPFDFASANIEFNCFPNCEKLLPLLKLPKSSSANCLMASSWSLIRVGGARYYETFKGLLQSGFCTNENFLQRWTILVGKWRGTDCVPESMTEKRFLTRLTDCNDPKNASATDEEMKNTVASQLFQREVQTGELHNQKNPSLNISSNVSKISFGTGLAHFATKKPFSEVVAGFVASESAFPPLQQIKQSAAPLGKGIKQKGGRDQIEDQIHVPVDYQGSSTSANNSGQVTSHVDKISDRTDGDPFLQIGSNVVPVNVNDGENIKPNTSLKNDVVYVGFEHECSYGHRFLLSLQHLTMLGCPYYLPEESHIHSSTENSDTKADNSVSFHKNIHEKLYPGSWGANACINKVRPVNVSEETVANHKQYRNGPIPFCTSGKEAKASAGFSAHSKSVKDLEESICYTPIDNEECAFSLLNRNIPVYMNCPHCRLSKRKKDKIKFASTVSQLQRIFLVTPPFPVVLATCPVVQFEHSCLPPSVPDPERQSQFSLGCRVILPPDSFLTLRLPFVYGVQLEDGNLHPLNHLEHQPELTAWITKGTTLQIVSKEEEFHL</sequence>
<evidence type="ECO:0000313" key="1">
    <source>
        <dbReference type="EMBL" id="KAJ8624596.1"/>
    </source>
</evidence>
<evidence type="ECO:0000313" key="2">
    <source>
        <dbReference type="Proteomes" id="UP001234297"/>
    </source>
</evidence>
<name>A0ACC2KTL7_PERAE</name>
<proteinExistence type="predicted"/>
<reference evidence="1 2" key="1">
    <citation type="journal article" date="2022" name="Hortic Res">
        <title>A haplotype resolved chromosomal level avocado genome allows analysis of novel avocado genes.</title>
        <authorList>
            <person name="Nath O."/>
            <person name="Fletcher S.J."/>
            <person name="Hayward A."/>
            <person name="Shaw L.M."/>
            <person name="Masouleh A.K."/>
            <person name="Furtado A."/>
            <person name="Henry R.J."/>
            <person name="Mitter N."/>
        </authorList>
    </citation>
    <scope>NUCLEOTIDE SEQUENCE [LARGE SCALE GENOMIC DNA]</scope>
    <source>
        <strain evidence="2">cv. Hass</strain>
    </source>
</reference>